<dbReference type="Proteomes" id="UP000521017">
    <property type="component" value="Unassembled WGS sequence"/>
</dbReference>
<evidence type="ECO:0000256" key="1">
    <source>
        <dbReference type="SAM" id="MobiDB-lite"/>
    </source>
</evidence>
<accession>A0A7X0J2D9</accession>
<keyword evidence="2" id="KW-0812">Transmembrane</keyword>
<evidence type="ECO:0008006" key="5">
    <source>
        <dbReference type="Google" id="ProtNLM"/>
    </source>
</evidence>
<feature type="transmembrane region" description="Helical" evidence="2">
    <location>
        <begin position="221"/>
        <end position="244"/>
    </location>
</feature>
<feature type="transmembrane region" description="Helical" evidence="2">
    <location>
        <begin position="168"/>
        <end position="185"/>
    </location>
</feature>
<dbReference type="AlphaFoldDB" id="A0A7X0J2D9"/>
<dbReference type="RefSeq" id="WP_184624343.1">
    <property type="nucleotide sequence ID" value="NZ_JACHCC010000004.1"/>
</dbReference>
<organism evidence="3 4">
    <name type="scientific">Pedobacter cryoconitis</name>
    <dbReference type="NCBI Taxonomy" id="188932"/>
    <lineage>
        <taxon>Bacteria</taxon>
        <taxon>Pseudomonadati</taxon>
        <taxon>Bacteroidota</taxon>
        <taxon>Sphingobacteriia</taxon>
        <taxon>Sphingobacteriales</taxon>
        <taxon>Sphingobacteriaceae</taxon>
        <taxon>Pedobacter</taxon>
    </lineage>
</organism>
<evidence type="ECO:0000313" key="4">
    <source>
        <dbReference type="Proteomes" id="UP000521017"/>
    </source>
</evidence>
<feature type="transmembrane region" description="Helical" evidence="2">
    <location>
        <begin position="83"/>
        <end position="101"/>
    </location>
</feature>
<feature type="transmembrane region" description="Helical" evidence="2">
    <location>
        <begin position="144"/>
        <end position="161"/>
    </location>
</feature>
<feature type="compositionally biased region" description="Gly residues" evidence="1">
    <location>
        <begin position="383"/>
        <end position="397"/>
    </location>
</feature>
<feature type="transmembrane region" description="Helical" evidence="2">
    <location>
        <begin position="48"/>
        <end position="71"/>
    </location>
</feature>
<feature type="region of interest" description="Disordered" evidence="1">
    <location>
        <begin position="374"/>
        <end position="397"/>
    </location>
</feature>
<sequence>MIIYNKIWLANLSVQQQLRPALDSGELSKDEFKNIEAAYPVGFYSPNIFVRVGLFILTNIIAVVFGCLLTYMLLDSDLIKSPVWYFFLGLFCYIVLEFVVRRENHFRSGADDALTWISAGLILAGFLILLANRFPLYDSNSITKLYWTAGIVFLLSSYYTIRFTDSLMAIMSFLSLVFFAAVLWYNSSAFGAATLPFLVILLSGIIYYFSLTKTKQPALIYYQHCISLVQITSLVTLYLSGNYYVVQKLGTELYGYTTIGPYKVPYPVFFWPWTILVPFIYTGAGVYRKNVILLRTGLILIAIAAVTFKSYYHVLPIEGTLVLIGIVTLGGSYWLIRYLKMPKHGFTYEELAAETIPGGINVESLIIASTQLEDTPKGTQSPFGGGDFGGGGSSSDF</sequence>
<feature type="transmembrane region" description="Helical" evidence="2">
    <location>
        <begin position="314"/>
        <end position="336"/>
    </location>
</feature>
<evidence type="ECO:0000256" key="2">
    <source>
        <dbReference type="SAM" id="Phobius"/>
    </source>
</evidence>
<proteinExistence type="predicted"/>
<evidence type="ECO:0000313" key="3">
    <source>
        <dbReference type="EMBL" id="MBB6499613.1"/>
    </source>
</evidence>
<gene>
    <name evidence="3" type="ORF">HDF25_001755</name>
</gene>
<feature type="transmembrane region" description="Helical" evidence="2">
    <location>
        <begin position="113"/>
        <end position="132"/>
    </location>
</feature>
<protein>
    <recommendedName>
        <fullName evidence="5">DUF2157 domain-containing protein</fullName>
    </recommendedName>
</protein>
<comment type="caution">
    <text evidence="3">The sequence shown here is derived from an EMBL/GenBank/DDBJ whole genome shotgun (WGS) entry which is preliminary data.</text>
</comment>
<name>A0A7X0J2D9_9SPHI</name>
<keyword evidence="2" id="KW-1133">Transmembrane helix</keyword>
<reference evidence="3 4" key="1">
    <citation type="submission" date="2020-08" db="EMBL/GenBank/DDBJ databases">
        <title>Genomic Encyclopedia of Type Strains, Phase IV (KMG-V): Genome sequencing to study the core and pangenomes of soil and plant-associated prokaryotes.</title>
        <authorList>
            <person name="Whitman W."/>
        </authorList>
    </citation>
    <scope>NUCLEOTIDE SEQUENCE [LARGE SCALE GENOMIC DNA]</scope>
    <source>
        <strain evidence="3 4">M2T3</strain>
    </source>
</reference>
<feature type="transmembrane region" description="Helical" evidence="2">
    <location>
        <begin position="191"/>
        <end position="209"/>
    </location>
</feature>
<feature type="transmembrane region" description="Helical" evidence="2">
    <location>
        <begin position="291"/>
        <end position="308"/>
    </location>
</feature>
<keyword evidence="2" id="KW-0472">Membrane</keyword>
<dbReference type="EMBL" id="JACHCC010000004">
    <property type="protein sequence ID" value="MBB6499613.1"/>
    <property type="molecule type" value="Genomic_DNA"/>
</dbReference>
<feature type="transmembrane region" description="Helical" evidence="2">
    <location>
        <begin position="264"/>
        <end position="284"/>
    </location>
</feature>